<accession>A0A8J3DWV5</accession>
<sequence>MHDTIDTGAARRELAVGGKSYTYFALETLTGAEGVDLNRLPISLKILLENLLRHQDGEVVTSEDIMALARGGGSDAKEIAYFPTRIVMPDSSGIPLLADLSAMRDAILARGGDPELINPAIPVDLVVDHSVTAEFFGSRAALQRNMDEEYAANRERYEFVKWAAQAYRNLRVVPPGMGIVHQVNLEYLSRPIWHEMKAGKALAYPDTLVGLDSHTPMINALGVLGWGVGGIEAASAMLGEPIMMPVPEVLGCHLVGQRAPGVTSTDIVLAVTQRLRQKGVTGKLVEFIGEAARRLSLADRATIANMAPEYGANMGFFPIDDETLRYLRMTGRDEDSVLLAEAYAKAQGMWADHAATAVYTDTLEIDISEVRPSMAGPKRPQDRRALAEVASSFAEAFPKPATSGDARPGHGDIVIASITSCTNTSNPSVMLAAGLLARNARARGLQAKPWVKTSFSPGSRVVADYMAEAGLQPALDELGFHIVGYGCMTCAGASGSLPAEITEAMAANNATAVAVLSGNRNFEGRIHPAVKAAYIGSPPLVIAYALAGTIDIDIERDVLGHASDGTPVTLADIWPSDAEVSDHIARFVAPSMFRDSYASIFGGDGNWAALHGRQGGTYQWDDTSTYLRRPPFFDGAAEPKAETIDIRGARALLMLGDSITTDHISPVGPIQKDSPAGLYLRERGLQPAELHSFLARRVNHDVMIRGTFDNPRLRNEMVPGMEGGMTRLVPGGDIVPVPSAADHYAAADTPLIVIAGREYGTGSSRDWAAKGTRLLGIKAVVAESFERIHRSNLVGMGVLPLQFPEGVTRSSLGLDGQESYDLVLPGGKLVPRGQVRLIIHGPSGRKDVDLLCRLDTEREVEWYVAGGVLHYVLDKISASGVRLSA</sequence>
<evidence type="ECO:0000256" key="2">
    <source>
        <dbReference type="ARBA" id="ARBA00004717"/>
    </source>
</evidence>
<keyword evidence="5" id="KW-0479">Metal-binding</keyword>
<gene>
    <name evidence="13" type="ORF">GCM10007276_25740</name>
</gene>
<comment type="caution">
    <text evidence="13">The sequence shown here is derived from an EMBL/GenBank/DDBJ whole genome shotgun (WGS) entry which is preliminary data.</text>
</comment>
<keyword evidence="8 10" id="KW-0456">Lyase</keyword>
<feature type="domain" description="Aconitase/3-isopropylmalate dehydratase large subunit alpha/beta/alpha" evidence="11">
    <location>
        <begin position="77"/>
        <end position="548"/>
    </location>
</feature>
<dbReference type="UniPathway" id="UPA00223">
    <property type="reaction ID" value="UER00718"/>
</dbReference>
<evidence type="ECO:0000256" key="3">
    <source>
        <dbReference type="ARBA" id="ARBA00007185"/>
    </source>
</evidence>
<dbReference type="PANTHER" id="PTHR11670">
    <property type="entry name" value="ACONITASE/IRON-RESPONSIVE ELEMENT FAMILY MEMBER"/>
    <property type="match status" value="1"/>
</dbReference>
<dbReference type="PROSITE" id="PS00450">
    <property type="entry name" value="ACONITASE_1"/>
    <property type="match status" value="1"/>
</dbReference>
<protein>
    <recommendedName>
        <fullName evidence="10">Aconitate hydratase</fullName>
        <shortName evidence="10">Aconitase</shortName>
        <ecNumber evidence="10">4.2.1.3</ecNumber>
    </recommendedName>
</protein>
<dbReference type="SUPFAM" id="SSF53732">
    <property type="entry name" value="Aconitase iron-sulfur domain"/>
    <property type="match status" value="1"/>
</dbReference>
<dbReference type="InterPro" id="IPR036008">
    <property type="entry name" value="Aconitase_4Fe-4S_dom"/>
</dbReference>
<dbReference type="NCBIfam" id="NF006757">
    <property type="entry name" value="PRK09277.1"/>
    <property type="match status" value="1"/>
</dbReference>
<evidence type="ECO:0000256" key="6">
    <source>
        <dbReference type="ARBA" id="ARBA00023004"/>
    </source>
</evidence>
<dbReference type="PRINTS" id="PR00415">
    <property type="entry name" value="ACONITASE"/>
</dbReference>
<dbReference type="Gene3D" id="6.10.190.10">
    <property type="match status" value="1"/>
</dbReference>
<dbReference type="InterPro" id="IPR015931">
    <property type="entry name" value="Acnase/IPM_dHydase_lsu_aba_1/3"/>
</dbReference>
<proteinExistence type="inferred from homology"/>
<dbReference type="NCBIfam" id="NF009520">
    <property type="entry name" value="PRK12881.1"/>
    <property type="match status" value="1"/>
</dbReference>
<evidence type="ECO:0000259" key="11">
    <source>
        <dbReference type="Pfam" id="PF00330"/>
    </source>
</evidence>
<dbReference type="AlphaFoldDB" id="A0A8J3DWV5"/>
<dbReference type="InterPro" id="IPR000573">
    <property type="entry name" value="AconitaseA/IPMdHydase_ssu_swvl"/>
</dbReference>
<dbReference type="SUPFAM" id="SSF52016">
    <property type="entry name" value="LeuD/IlvD-like"/>
    <property type="match status" value="1"/>
</dbReference>
<keyword evidence="4 10" id="KW-0004">4Fe-4S</keyword>
<organism evidence="13 14">
    <name type="scientific">Agaricicola taiwanensis</name>
    <dbReference type="NCBI Taxonomy" id="591372"/>
    <lineage>
        <taxon>Bacteria</taxon>
        <taxon>Pseudomonadati</taxon>
        <taxon>Pseudomonadota</taxon>
        <taxon>Alphaproteobacteria</taxon>
        <taxon>Rhodobacterales</taxon>
        <taxon>Paracoccaceae</taxon>
        <taxon>Agaricicola</taxon>
    </lineage>
</organism>
<evidence type="ECO:0000256" key="8">
    <source>
        <dbReference type="ARBA" id="ARBA00023239"/>
    </source>
</evidence>
<evidence type="ECO:0000256" key="4">
    <source>
        <dbReference type="ARBA" id="ARBA00022485"/>
    </source>
</evidence>
<comment type="pathway">
    <text evidence="2">Carbohydrate metabolism; tricarboxylic acid cycle; isocitrate from oxaloacetate: step 2/2.</text>
</comment>
<dbReference type="InterPro" id="IPR001030">
    <property type="entry name" value="Acoase/IPM_deHydtase_lsu_aba"/>
</dbReference>
<keyword evidence="6 10" id="KW-0408">Iron</keyword>
<dbReference type="Proteomes" id="UP000602745">
    <property type="component" value="Unassembled WGS sequence"/>
</dbReference>
<evidence type="ECO:0000256" key="9">
    <source>
        <dbReference type="ARBA" id="ARBA00023501"/>
    </source>
</evidence>
<dbReference type="Gene3D" id="3.20.19.10">
    <property type="entry name" value="Aconitase, domain 4"/>
    <property type="match status" value="1"/>
</dbReference>
<evidence type="ECO:0000256" key="7">
    <source>
        <dbReference type="ARBA" id="ARBA00023014"/>
    </source>
</evidence>
<dbReference type="GO" id="GO:0006099">
    <property type="term" value="P:tricarboxylic acid cycle"/>
    <property type="evidence" value="ECO:0007669"/>
    <property type="project" value="UniProtKB-UniPathway"/>
</dbReference>
<evidence type="ECO:0000313" key="13">
    <source>
        <dbReference type="EMBL" id="GGE47412.1"/>
    </source>
</evidence>
<reference evidence="13" key="1">
    <citation type="journal article" date="2014" name="Int. J. Syst. Evol. Microbiol.">
        <title>Complete genome sequence of Corynebacterium casei LMG S-19264T (=DSM 44701T), isolated from a smear-ripened cheese.</title>
        <authorList>
            <consortium name="US DOE Joint Genome Institute (JGI-PGF)"/>
            <person name="Walter F."/>
            <person name="Albersmeier A."/>
            <person name="Kalinowski J."/>
            <person name="Ruckert C."/>
        </authorList>
    </citation>
    <scope>NUCLEOTIDE SEQUENCE</scope>
    <source>
        <strain evidence="13">CCM 7684</strain>
    </source>
</reference>
<dbReference type="GO" id="GO:0051539">
    <property type="term" value="F:4 iron, 4 sulfur cluster binding"/>
    <property type="evidence" value="ECO:0007669"/>
    <property type="project" value="UniProtKB-KW"/>
</dbReference>
<reference evidence="13" key="2">
    <citation type="submission" date="2020-09" db="EMBL/GenBank/DDBJ databases">
        <authorList>
            <person name="Sun Q."/>
            <person name="Sedlacek I."/>
        </authorList>
    </citation>
    <scope>NUCLEOTIDE SEQUENCE</scope>
    <source>
        <strain evidence="13">CCM 7684</strain>
    </source>
</reference>
<dbReference type="EC" id="4.2.1.3" evidence="10"/>
<keyword evidence="14" id="KW-1185">Reference proteome</keyword>
<evidence type="ECO:0000259" key="12">
    <source>
        <dbReference type="Pfam" id="PF00694"/>
    </source>
</evidence>
<dbReference type="InterPro" id="IPR018136">
    <property type="entry name" value="Aconitase_4Fe-4S_BS"/>
</dbReference>
<evidence type="ECO:0000256" key="1">
    <source>
        <dbReference type="ARBA" id="ARBA00001966"/>
    </source>
</evidence>
<dbReference type="Gene3D" id="3.30.499.10">
    <property type="entry name" value="Aconitase, domain 3"/>
    <property type="match status" value="2"/>
</dbReference>
<dbReference type="InterPro" id="IPR006249">
    <property type="entry name" value="Aconitase/IRP2"/>
</dbReference>
<comment type="cofactor">
    <cofactor evidence="1">
        <name>[4Fe-4S] cluster</name>
        <dbReference type="ChEBI" id="CHEBI:49883"/>
    </cofactor>
</comment>
<evidence type="ECO:0000256" key="5">
    <source>
        <dbReference type="ARBA" id="ARBA00022723"/>
    </source>
</evidence>
<dbReference type="EMBL" id="BMCP01000002">
    <property type="protein sequence ID" value="GGE47412.1"/>
    <property type="molecule type" value="Genomic_DNA"/>
</dbReference>
<dbReference type="FunFam" id="3.20.19.10:FF:000001">
    <property type="entry name" value="Aconitate hydratase"/>
    <property type="match status" value="1"/>
</dbReference>
<dbReference type="InterPro" id="IPR015928">
    <property type="entry name" value="Aconitase/3IPM_dehydase_swvl"/>
</dbReference>
<evidence type="ECO:0000313" key="14">
    <source>
        <dbReference type="Proteomes" id="UP000602745"/>
    </source>
</evidence>
<comment type="function">
    <text evidence="10">Catalyzes the isomerization of citrate to isocitrate via cis-aconitate.</text>
</comment>
<dbReference type="GO" id="GO:0003994">
    <property type="term" value="F:aconitate hydratase activity"/>
    <property type="evidence" value="ECO:0007669"/>
    <property type="project" value="UniProtKB-EC"/>
</dbReference>
<feature type="domain" description="Aconitase A/isopropylmalate dehydratase small subunit swivel" evidence="12">
    <location>
        <begin position="678"/>
        <end position="805"/>
    </location>
</feature>
<name>A0A8J3DWV5_9RHOB</name>
<evidence type="ECO:0000256" key="10">
    <source>
        <dbReference type="RuleBase" id="RU361275"/>
    </source>
</evidence>
<dbReference type="GO" id="GO:0046872">
    <property type="term" value="F:metal ion binding"/>
    <property type="evidence" value="ECO:0007669"/>
    <property type="project" value="UniProtKB-KW"/>
</dbReference>
<dbReference type="NCBIfam" id="TIGR01341">
    <property type="entry name" value="aconitase_1"/>
    <property type="match status" value="1"/>
</dbReference>
<keyword evidence="7 10" id="KW-0411">Iron-sulfur</keyword>
<comment type="similarity">
    <text evidence="3 10">Belongs to the aconitase/IPM isomerase family.</text>
</comment>
<dbReference type="Pfam" id="PF00694">
    <property type="entry name" value="Aconitase_C"/>
    <property type="match status" value="1"/>
</dbReference>
<comment type="catalytic activity">
    <reaction evidence="9 10">
        <text>citrate = D-threo-isocitrate</text>
        <dbReference type="Rhea" id="RHEA:10336"/>
        <dbReference type="ChEBI" id="CHEBI:15562"/>
        <dbReference type="ChEBI" id="CHEBI:16947"/>
        <dbReference type="EC" id="4.2.1.3"/>
    </reaction>
</comment>
<dbReference type="Pfam" id="PF00330">
    <property type="entry name" value="Aconitase"/>
    <property type="match status" value="1"/>
</dbReference>